<keyword evidence="5" id="KW-1185">Reference proteome</keyword>
<protein>
    <submittedName>
        <fullName evidence="6">Heterogeneous nuclear ribonucleoprotein A1, A2/B1 homolog</fullName>
    </submittedName>
</protein>
<keyword evidence="1 2" id="KW-0694">RNA-binding</keyword>
<dbReference type="Pfam" id="PF00076">
    <property type="entry name" value="RRM_1"/>
    <property type="match status" value="1"/>
</dbReference>
<dbReference type="GeneID" id="106812456"/>
<feature type="region of interest" description="Disordered" evidence="3">
    <location>
        <begin position="92"/>
        <end position="112"/>
    </location>
</feature>
<feature type="domain" description="RRM" evidence="4">
    <location>
        <begin position="22"/>
        <end position="96"/>
    </location>
</feature>
<keyword evidence="6" id="KW-0687">Ribonucleoprotein</keyword>
<name>A0ABM1EI06_PRICU</name>
<dbReference type="InterPro" id="IPR012677">
    <property type="entry name" value="Nucleotide-bd_a/b_plait_sf"/>
</dbReference>
<dbReference type="SMART" id="SM00360">
    <property type="entry name" value="RRM"/>
    <property type="match status" value="1"/>
</dbReference>
<dbReference type="PANTHER" id="PTHR48026:SF14">
    <property type="entry name" value="HETEROGENEOUS NUCLEAR RIBONUCLEOPROTEIN A1"/>
    <property type="match status" value="1"/>
</dbReference>
<proteinExistence type="predicted"/>
<dbReference type="InterPro" id="IPR000504">
    <property type="entry name" value="RRM_dom"/>
</dbReference>
<dbReference type="Gene3D" id="3.30.70.330">
    <property type="match status" value="1"/>
</dbReference>
<organism evidence="5 6">
    <name type="scientific">Priapulus caudatus</name>
    <name type="common">Priapulid worm</name>
    <dbReference type="NCBI Taxonomy" id="37621"/>
    <lineage>
        <taxon>Eukaryota</taxon>
        <taxon>Metazoa</taxon>
        <taxon>Ecdysozoa</taxon>
        <taxon>Scalidophora</taxon>
        <taxon>Priapulida</taxon>
        <taxon>Priapulimorpha</taxon>
        <taxon>Priapulimorphida</taxon>
        <taxon>Priapulidae</taxon>
        <taxon>Priapulus</taxon>
    </lineage>
</organism>
<sequence length="177" mass="19524">MKKIPQCYAISPVAGVQAEIDKILFIGGLSHETTKESLKLYFEQWGKIIVCVLKRGYGFITNQQASQLDKAQQNRPHIIDVTEVQSNRYSRKYEQGAEEAAGTGGGAVPKRAKKAAGGKAKAKIKSKTPDDYGGTVINIARPDDISEEQELKIVAWVEDNEIIYNQATANRQFPVSI</sequence>
<evidence type="ECO:0000256" key="2">
    <source>
        <dbReference type="PROSITE-ProRule" id="PRU00176"/>
    </source>
</evidence>
<evidence type="ECO:0000313" key="5">
    <source>
        <dbReference type="Proteomes" id="UP000695022"/>
    </source>
</evidence>
<dbReference type="GO" id="GO:1990904">
    <property type="term" value="C:ribonucleoprotein complex"/>
    <property type="evidence" value="ECO:0007669"/>
    <property type="project" value="UniProtKB-KW"/>
</dbReference>
<reference evidence="6" key="1">
    <citation type="submission" date="2025-08" db="UniProtKB">
        <authorList>
            <consortium name="RefSeq"/>
        </authorList>
    </citation>
    <scope>IDENTIFICATION</scope>
</reference>
<accession>A0ABM1EI06</accession>
<evidence type="ECO:0000256" key="3">
    <source>
        <dbReference type="SAM" id="MobiDB-lite"/>
    </source>
</evidence>
<dbReference type="PANTHER" id="PTHR48026">
    <property type="entry name" value="HOMOLOGOUS TO DROSOPHILA SQD (SQUID) PROTEIN"/>
    <property type="match status" value="1"/>
</dbReference>
<dbReference type="PROSITE" id="PS50102">
    <property type="entry name" value="RRM"/>
    <property type="match status" value="1"/>
</dbReference>
<dbReference type="SUPFAM" id="SSF54928">
    <property type="entry name" value="RNA-binding domain, RBD"/>
    <property type="match status" value="1"/>
</dbReference>
<evidence type="ECO:0000259" key="4">
    <source>
        <dbReference type="PROSITE" id="PS50102"/>
    </source>
</evidence>
<evidence type="ECO:0000313" key="6">
    <source>
        <dbReference type="RefSeq" id="XP_014671827.1"/>
    </source>
</evidence>
<dbReference type="InterPro" id="IPR035979">
    <property type="entry name" value="RBD_domain_sf"/>
</dbReference>
<dbReference type="Proteomes" id="UP000695022">
    <property type="component" value="Unplaced"/>
</dbReference>
<gene>
    <name evidence="6" type="primary">LOC106812456</name>
</gene>
<evidence type="ECO:0000256" key="1">
    <source>
        <dbReference type="ARBA" id="ARBA00022884"/>
    </source>
</evidence>
<dbReference type="RefSeq" id="XP_014671827.1">
    <property type="nucleotide sequence ID" value="XM_014816341.1"/>
</dbReference>